<evidence type="ECO:0000256" key="2">
    <source>
        <dbReference type="ARBA" id="ARBA00022840"/>
    </source>
</evidence>
<accession>A0A507F421</accession>
<dbReference type="InterPro" id="IPR013641">
    <property type="entry name" value="KTI12/PSTK"/>
</dbReference>
<reference evidence="4 5" key="1">
    <citation type="journal article" date="2019" name="Sci. Rep.">
        <title>Comparative genomics of chytrid fungi reveal insights into the obligate biotrophic and pathogenic lifestyle of Synchytrium endobioticum.</title>
        <authorList>
            <person name="van de Vossenberg B.T.L.H."/>
            <person name="Warris S."/>
            <person name="Nguyen H.D.T."/>
            <person name="van Gent-Pelzer M.P.E."/>
            <person name="Joly D.L."/>
            <person name="van de Geest H.C."/>
            <person name="Bonants P.J.M."/>
            <person name="Smith D.S."/>
            <person name="Levesque C.A."/>
            <person name="van der Lee T.A.J."/>
        </authorList>
    </citation>
    <scope>NUCLEOTIDE SEQUENCE [LARGE SCALE GENOMIC DNA]</scope>
    <source>
        <strain evidence="4 5">CBS 675.73</strain>
    </source>
</reference>
<comment type="caution">
    <text evidence="4">The sequence shown here is derived from an EMBL/GenBank/DDBJ whole genome shotgun (WGS) entry which is preliminary data.</text>
</comment>
<dbReference type="AlphaFoldDB" id="A0A507F421"/>
<dbReference type="OrthoDB" id="9972657at2759"/>
<keyword evidence="1" id="KW-0547">Nucleotide-binding</keyword>
<dbReference type="Proteomes" id="UP000320333">
    <property type="component" value="Unassembled WGS sequence"/>
</dbReference>
<comment type="similarity">
    <text evidence="3">Belongs to the KTI12 family.</text>
</comment>
<keyword evidence="5" id="KW-1185">Reference proteome</keyword>
<dbReference type="EMBL" id="QEAP01000265">
    <property type="protein sequence ID" value="TPX71003.1"/>
    <property type="molecule type" value="Genomic_DNA"/>
</dbReference>
<sequence>MPLIILCGLPCSGKTLRATSIARALESEIAVFNAHTKKNPFDPNVIIINEESLNADRNLSYKDANSEKIHRANLLSGVERLLTRDTFVILDSLNYIKGFRYQLHCVAKGLGTSQHTVYCVATNDNARTWNTLKSHYPSDVFDSLLGRLEEPDARNRWDSPLLTLMPEDELPASFVHNMVHASVQQAPSQSIALKPLAETNYLHEMDLTLKAISDAVLEASRSGFMSGGELKVPGTDVRVLVPSKGVSVSEMGRLRRLYATNLNRLTIKIERGKIADGFVEYINQNLR</sequence>
<evidence type="ECO:0000256" key="1">
    <source>
        <dbReference type="ARBA" id="ARBA00022741"/>
    </source>
</evidence>
<evidence type="ECO:0008006" key="6">
    <source>
        <dbReference type="Google" id="ProtNLM"/>
    </source>
</evidence>
<dbReference type="GO" id="GO:0005524">
    <property type="term" value="F:ATP binding"/>
    <property type="evidence" value="ECO:0007669"/>
    <property type="project" value="UniProtKB-KW"/>
</dbReference>
<organism evidence="4 5">
    <name type="scientific">Chytriomyces confervae</name>
    <dbReference type="NCBI Taxonomy" id="246404"/>
    <lineage>
        <taxon>Eukaryota</taxon>
        <taxon>Fungi</taxon>
        <taxon>Fungi incertae sedis</taxon>
        <taxon>Chytridiomycota</taxon>
        <taxon>Chytridiomycota incertae sedis</taxon>
        <taxon>Chytridiomycetes</taxon>
        <taxon>Chytridiales</taxon>
        <taxon>Chytriomycetaceae</taxon>
        <taxon>Chytriomyces</taxon>
    </lineage>
</organism>
<gene>
    <name evidence="4" type="ORF">CcCBS67573_g06340</name>
</gene>
<dbReference type="SUPFAM" id="SSF52540">
    <property type="entry name" value="P-loop containing nucleoside triphosphate hydrolases"/>
    <property type="match status" value="1"/>
</dbReference>
<dbReference type="InterPro" id="IPR027417">
    <property type="entry name" value="P-loop_NTPase"/>
</dbReference>
<dbReference type="Gene3D" id="3.40.50.300">
    <property type="entry name" value="P-loop containing nucleotide triphosphate hydrolases"/>
    <property type="match status" value="1"/>
</dbReference>
<dbReference type="Pfam" id="PF08433">
    <property type="entry name" value="KTI12"/>
    <property type="match status" value="1"/>
</dbReference>
<proteinExistence type="inferred from homology"/>
<dbReference type="PANTHER" id="PTHR12435">
    <property type="match status" value="1"/>
</dbReference>
<evidence type="ECO:0000313" key="4">
    <source>
        <dbReference type="EMBL" id="TPX71003.1"/>
    </source>
</evidence>
<evidence type="ECO:0000256" key="3">
    <source>
        <dbReference type="ARBA" id="ARBA00025768"/>
    </source>
</evidence>
<keyword evidence="2" id="KW-0067">ATP-binding</keyword>
<dbReference type="STRING" id="246404.A0A507F421"/>
<name>A0A507F421_9FUNG</name>
<evidence type="ECO:0000313" key="5">
    <source>
        <dbReference type="Proteomes" id="UP000320333"/>
    </source>
</evidence>
<protein>
    <recommendedName>
        <fullName evidence="6">Chromatin associated protein KTI12</fullName>
    </recommendedName>
</protein>